<evidence type="ECO:0000259" key="3">
    <source>
        <dbReference type="Pfam" id="PF07859"/>
    </source>
</evidence>
<proteinExistence type="inferred from homology"/>
<dbReference type="AlphaFoldDB" id="A0A323UI44"/>
<dbReference type="InterPro" id="IPR002168">
    <property type="entry name" value="Lipase_GDXG_HIS_AS"/>
</dbReference>
<dbReference type="InterPro" id="IPR013094">
    <property type="entry name" value="AB_hydrolase_3"/>
</dbReference>
<dbReference type="EMBL" id="QKQS01000016">
    <property type="protein sequence ID" value="PZA11897.1"/>
    <property type="molecule type" value="Genomic_DNA"/>
</dbReference>
<protein>
    <submittedName>
        <fullName evidence="4">Alpha/beta hydrolase</fullName>
    </submittedName>
</protein>
<keyword evidence="2 4" id="KW-0378">Hydrolase</keyword>
<feature type="domain" description="Alpha/beta hydrolase fold-3" evidence="3">
    <location>
        <begin position="41"/>
        <end position="246"/>
    </location>
</feature>
<accession>A0A323UI44</accession>
<dbReference type="OrthoDB" id="9806180at2"/>
<dbReference type="Proteomes" id="UP000248134">
    <property type="component" value="Unassembled WGS sequence"/>
</dbReference>
<evidence type="ECO:0000256" key="2">
    <source>
        <dbReference type="ARBA" id="ARBA00022801"/>
    </source>
</evidence>
<dbReference type="InterPro" id="IPR029058">
    <property type="entry name" value="AB_hydrolase_fold"/>
</dbReference>
<comment type="similarity">
    <text evidence="1">Belongs to the 'GDXG' lipolytic enzyme family.</text>
</comment>
<name>A0A323UI44_RHOPL</name>
<dbReference type="InterPro" id="IPR050300">
    <property type="entry name" value="GDXG_lipolytic_enzyme"/>
</dbReference>
<dbReference type="Gene3D" id="3.40.50.1820">
    <property type="entry name" value="alpha/beta hydrolase"/>
    <property type="match status" value="1"/>
</dbReference>
<sequence>MRADWDALFDVPVDADVEPVAAGNVSCHWIRPVGTRRDAVIVYLHGGGYRVGSVASHRDLMARLATAAGVQVLGVDYRLAPEHPLPAAIEDSVAVLDWLDRIGFPPERTAVAGDSAGGGLAVSAILSRLKDGKPRPAAAYLMSAWTDLTASGQSYTERAELDPIHQRHLMLAMAQGALGPGSAAEDPRWSPLRASRDLVGRLPPTLLQVGERETLVSDTVDFAMRAQAEGALVQFEIWPGMIHVFQQFAGELPQAEEAIAAGGRFIARHLAPAKAD</sequence>
<reference evidence="4 5" key="1">
    <citation type="submission" date="2018-06" db="EMBL/GenBank/DDBJ databases">
        <title>Draft Whole-Genome Sequence of the purple photosynthetic bacterium Rhodospeudomonas palustris XCP.</title>
        <authorList>
            <person name="Rayyan A."/>
            <person name="Meyer T.E."/>
            <person name="Kyndt J.A."/>
        </authorList>
    </citation>
    <scope>NUCLEOTIDE SEQUENCE [LARGE SCALE GENOMIC DNA]</scope>
    <source>
        <strain evidence="4 5">XCP</strain>
    </source>
</reference>
<dbReference type="GO" id="GO:0016787">
    <property type="term" value="F:hydrolase activity"/>
    <property type="evidence" value="ECO:0007669"/>
    <property type="project" value="UniProtKB-KW"/>
</dbReference>
<dbReference type="PANTHER" id="PTHR48081:SF8">
    <property type="entry name" value="ALPHA_BETA HYDROLASE FOLD-3 DOMAIN-CONTAINING PROTEIN-RELATED"/>
    <property type="match status" value="1"/>
</dbReference>
<organism evidence="4 5">
    <name type="scientific">Rhodopseudomonas palustris</name>
    <dbReference type="NCBI Taxonomy" id="1076"/>
    <lineage>
        <taxon>Bacteria</taxon>
        <taxon>Pseudomonadati</taxon>
        <taxon>Pseudomonadota</taxon>
        <taxon>Alphaproteobacteria</taxon>
        <taxon>Hyphomicrobiales</taxon>
        <taxon>Nitrobacteraceae</taxon>
        <taxon>Rhodopseudomonas</taxon>
    </lineage>
</organism>
<evidence type="ECO:0000313" key="4">
    <source>
        <dbReference type="EMBL" id="PZA11897.1"/>
    </source>
</evidence>
<dbReference type="PANTHER" id="PTHR48081">
    <property type="entry name" value="AB HYDROLASE SUPERFAMILY PROTEIN C4A8.06C"/>
    <property type="match status" value="1"/>
</dbReference>
<comment type="caution">
    <text evidence="4">The sequence shown here is derived from an EMBL/GenBank/DDBJ whole genome shotgun (WGS) entry which is preliminary data.</text>
</comment>
<evidence type="ECO:0000313" key="5">
    <source>
        <dbReference type="Proteomes" id="UP000248134"/>
    </source>
</evidence>
<gene>
    <name evidence="4" type="ORF">DNX69_11690</name>
</gene>
<evidence type="ECO:0000256" key="1">
    <source>
        <dbReference type="ARBA" id="ARBA00010515"/>
    </source>
</evidence>
<dbReference type="SUPFAM" id="SSF53474">
    <property type="entry name" value="alpha/beta-Hydrolases"/>
    <property type="match status" value="1"/>
</dbReference>
<dbReference type="PROSITE" id="PS01173">
    <property type="entry name" value="LIPASE_GDXG_HIS"/>
    <property type="match status" value="1"/>
</dbReference>
<dbReference type="Pfam" id="PF07859">
    <property type="entry name" value="Abhydrolase_3"/>
    <property type="match status" value="1"/>
</dbReference>